<evidence type="ECO:0000256" key="9">
    <source>
        <dbReference type="ARBA" id="ARBA00023136"/>
    </source>
</evidence>
<dbReference type="InterPro" id="IPR012163">
    <property type="entry name" value="Sialyl_trans"/>
</dbReference>
<evidence type="ECO:0000256" key="3">
    <source>
        <dbReference type="ARBA" id="ARBA00022676"/>
    </source>
</evidence>
<dbReference type="CDD" id="cd23963">
    <property type="entry name" value="GT29_ST8SIA"/>
    <property type="match status" value="1"/>
</dbReference>
<evidence type="ECO:0000256" key="4">
    <source>
        <dbReference type="ARBA" id="ARBA00022679"/>
    </source>
</evidence>
<dbReference type="Proteomes" id="UP000694865">
    <property type="component" value="Unplaced"/>
</dbReference>
<evidence type="ECO:0000313" key="13">
    <source>
        <dbReference type="RefSeq" id="XP_006817889.1"/>
    </source>
</evidence>
<dbReference type="GeneID" id="102801559"/>
<keyword evidence="8" id="KW-0333">Golgi apparatus</keyword>
<name>A0ABM0MCZ8_SACKO</name>
<evidence type="ECO:0000256" key="8">
    <source>
        <dbReference type="ARBA" id="ARBA00023034"/>
    </source>
</evidence>
<keyword evidence="4" id="KW-0808">Transferase</keyword>
<keyword evidence="11" id="KW-0325">Glycoprotein</keyword>
<comment type="subcellular location">
    <subcellularLocation>
        <location evidence="1">Golgi apparatus membrane</location>
        <topology evidence="1">Single-pass type II membrane protein</topology>
    </subcellularLocation>
</comment>
<dbReference type="PANTHER" id="PTHR11987:SF36">
    <property type="entry name" value="SIA-ALPHA-2,3-GAL-BETA-1,4-GLCNAC-R:ALPHA 2,8-SIALYLTRANSFERASE"/>
    <property type="match status" value="1"/>
</dbReference>
<keyword evidence="6" id="KW-0735">Signal-anchor</keyword>
<dbReference type="PIRSF" id="PIRSF005557">
    <property type="entry name" value="Sialyl_trans"/>
    <property type="match status" value="1"/>
</dbReference>
<keyword evidence="5" id="KW-0812">Transmembrane</keyword>
<gene>
    <name evidence="13" type="primary">LOC102801559</name>
</gene>
<keyword evidence="12" id="KW-1185">Reference proteome</keyword>
<sequence>MANVTATIQRWYEWNLERSYQTRYHVTGDPGDSLNHIMTTHLLETVPRSDNNESLNESAEDSHSLEEMKRYAHNFSLPWHYNRIALDDLRKELENGIAAWEDAIVTQENTKANTSLHYAIGNGRTPITQKIYKILPKKSPFTVNRFGTCSVVGNGGILINGSCGNVIDKSEFVFRCNLATIGEYARDVGRKTNLTSINKLILRQRYGGLKGQENVLQFQLDMAEYPGLLWLPAFANHQCLEDCYRAREEINSGVNEIVFGNPNHFLQVSRYWRKKYNLRRLLTTGFYLVNVALALCEETHLFGFWPFLQNPNEETLKFHYYDDMHFEKAKLIHSFPIEFKILHDLHQNGVLQLHVDTCYDGRR</sequence>
<dbReference type="Gene3D" id="3.90.1480.20">
    <property type="entry name" value="Glycosyl transferase family 29"/>
    <property type="match status" value="1"/>
</dbReference>
<proteinExistence type="inferred from homology"/>
<dbReference type="Pfam" id="PF00777">
    <property type="entry name" value="Glyco_transf_29"/>
    <property type="match status" value="1"/>
</dbReference>
<keyword evidence="3" id="KW-0328">Glycosyltransferase</keyword>
<evidence type="ECO:0000313" key="12">
    <source>
        <dbReference type="Proteomes" id="UP000694865"/>
    </source>
</evidence>
<dbReference type="InterPro" id="IPR050943">
    <property type="entry name" value="Glycosyltr_29_Sialyltrsf"/>
</dbReference>
<accession>A0ABM0MCZ8</accession>
<evidence type="ECO:0000256" key="11">
    <source>
        <dbReference type="ARBA" id="ARBA00023180"/>
    </source>
</evidence>
<organism evidence="12 13">
    <name type="scientific">Saccoglossus kowalevskii</name>
    <name type="common">Acorn worm</name>
    <dbReference type="NCBI Taxonomy" id="10224"/>
    <lineage>
        <taxon>Eukaryota</taxon>
        <taxon>Metazoa</taxon>
        <taxon>Hemichordata</taxon>
        <taxon>Enteropneusta</taxon>
        <taxon>Harrimaniidae</taxon>
        <taxon>Saccoglossus</taxon>
    </lineage>
</organism>
<dbReference type="PANTHER" id="PTHR11987">
    <property type="entry name" value="ALPHA-2,8-SIALYLTRANSFERASE"/>
    <property type="match status" value="1"/>
</dbReference>
<keyword evidence="7" id="KW-1133">Transmembrane helix</keyword>
<comment type="similarity">
    <text evidence="2">Belongs to the glycosyltransferase 29 family.</text>
</comment>
<evidence type="ECO:0000256" key="10">
    <source>
        <dbReference type="ARBA" id="ARBA00023157"/>
    </source>
</evidence>
<keyword evidence="9" id="KW-0472">Membrane</keyword>
<reference evidence="13" key="1">
    <citation type="submission" date="2025-08" db="UniProtKB">
        <authorList>
            <consortium name="RefSeq"/>
        </authorList>
    </citation>
    <scope>IDENTIFICATION</scope>
    <source>
        <tissue evidence="13">Testes</tissue>
    </source>
</reference>
<protein>
    <submittedName>
        <fullName evidence="13">Alpha-2,8-sialyltransferase 8F-like</fullName>
    </submittedName>
</protein>
<evidence type="ECO:0000256" key="2">
    <source>
        <dbReference type="ARBA" id="ARBA00006003"/>
    </source>
</evidence>
<keyword evidence="10" id="KW-1015">Disulfide bond</keyword>
<evidence type="ECO:0000256" key="5">
    <source>
        <dbReference type="ARBA" id="ARBA00022692"/>
    </source>
</evidence>
<evidence type="ECO:0000256" key="1">
    <source>
        <dbReference type="ARBA" id="ARBA00004323"/>
    </source>
</evidence>
<evidence type="ECO:0000256" key="7">
    <source>
        <dbReference type="ARBA" id="ARBA00022989"/>
    </source>
</evidence>
<dbReference type="RefSeq" id="XP_006817889.1">
    <property type="nucleotide sequence ID" value="XM_006817826.1"/>
</dbReference>
<dbReference type="InterPro" id="IPR038578">
    <property type="entry name" value="GT29-like_sf"/>
</dbReference>
<evidence type="ECO:0000256" key="6">
    <source>
        <dbReference type="ARBA" id="ARBA00022968"/>
    </source>
</evidence>
<dbReference type="InterPro" id="IPR001675">
    <property type="entry name" value="Glyco_trans_29"/>
</dbReference>